<protein>
    <recommendedName>
        <fullName evidence="3">ATPase dynein-related AAA domain-containing protein</fullName>
    </recommendedName>
</protein>
<evidence type="ECO:0000313" key="1">
    <source>
        <dbReference type="EMBL" id="GCE14589.1"/>
    </source>
</evidence>
<name>A0A402A672_9CHLR</name>
<organism evidence="1 2">
    <name type="scientific">Tengunoibacter tsumagoiensis</name>
    <dbReference type="NCBI Taxonomy" id="2014871"/>
    <lineage>
        <taxon>Bacteria</taxon>
        <taxon>Bacillati</taxon>
        <taxon>Chloroflexota</taxon>
        <taxon>Ktedonobacteria</taxon>
        <taxon>Ktedonobacterales</taxon>
        <taxon>Dictyobacteraceae</taxon>
        <taxon>Tengunoibacter</taxon>
    </lineage>
</organism>
<accession>A0A402A672</accession>
<sequence length="602" mass="68485">MNAYLLPTSSSELSIKKNYALKARYTIGISRDDDLPVQVDDMIYLFQTTENALLPYQFTVSSINRDATTFVISVSKTYRNALLLDGLRPVWVIGQVGRLNPQPIQEWVNGQSPLHPIHLTSLQIGMLEQLLDISSFILSDSSPSSEAQAVIQKASQFFDRIAAQLQNMQQLTQQQHQENLTQNEALSHFANTFSDRALAVLFDIAKALSSQNETLSRLVATYEGTTPARLVQENEEPYQPVIEFEHEEPSALEDWPEDDVLDLVKTHIHERGFYFEDEQILNYHICLKTRPFVILSGLSGTGKSRLAQLYMEALGQGEKQFERLAVRPNWNDDRYLLGQLNTFTGEYLVEPALAFILEAIQHPSRLYSLCLDEMNLAHVEYYFSQFLSAMEEEQPAKRRIKLFTDQTFQQLQRSGKHPGVPAEIHLPANLLITGTINVDETTQPISDKVIDRANTIEFFHVDLDRLPTGPAPEASEQASEPLLVPQRIWQSYRATQPDPGYRPLIKEISALLQKAQLGLGYRTVREIELYLANSKGLLKPQDAFDLQCKQRILPRIRGGQNIESTLTNLSDLCKANGLSRTQQRLQEMKDRLKSDGYTTFWR</sequence>
<reference evidence="2" key="1">
    <citation type="submission" date="2018-12" db="EMBL/GenBank/DDBJ databases">
        <title>Tengunoibacter tsumagoiensis gen. nov., sp. nov., Dictyobacter kobayashii sp. nov., D. alpinus sp. nov., and D. joshuensis sp. nov. and description of Dictyobacteraceae fam. nov. within the order Ktedonobacterales isolated from Tengu-no-mugimeshi.</title>
        <authorList>
            <person name="Wang C.M."/>
            <person name="Zheng Y."/>
            <person name="Sakai Y."/>
            <person name="Toyoda A."/>
            <person name="Minakuchi Y."/>
            <person name="Abe K."/>
            <person name="Yokota A."/>
            <person name="Yabe S."/>
        </authorList>
    </citation>
    <scope>NUCLEOTIDE SEQUENCE [LARGE SCALE GENOMIC DNA]</scope>
    <source>
        <strain evidence="2">Uno3</strain>
    </source>
</reference>
<dbReference type="EMBL" id="BIFR01000002">
    <property type="protein sequence ID" value="GCE14589.1"/>
    <property type="molecule type" value="Genomic_DNA"/>
</dbReference>
<dbReference type="InterPro" id="IPR027417">
    <property type="entry name" value="P-loop_NTPase"/>
</dbReference>
<dbReference type="Proteomes" id="UP000287352">
    <property type="component" value="Unassembled WGS sequence"/>
</dbReference>
<dbReference type="RefSeq" id="WP_126582144.1">
    <property type="nucleotide sequence ID" value="NZ_BIFR01000002.1"/>
</dbReference>
<evidence type="ECO:0008006" key="3">
    <source>
        <dbReference type="Google" id="ProtNLM"/>
    </source>
</evidence>
<comment type="caution">
    <text evidence="1">The sequence shown here is derived from an EMBL/GenBank/DDBJ whole genome shotgun (WGS) entry which is preliminary data.</text>
</comment>
<dbReference type="Gene3D" id="3.40.50.300">
    <property type="entry name" value="P-loop containing nucleotide triphosphate hydrolases"/>
    <property type="match status" value="1"/>
</dbReference>
<proteinExistence type="predicted"/>
<gene>
    <name evidence="1" type="ORF">KTT_44480</name>
</gene>
<dbReference type="SUPFAM" id="SSF52540">
    <property type="entry name" value="P-loop containing nucleoside triphosphate hydrolases"/>
    <property type="match status" value="1"/>
</dbReference>
<dbReference type="AlphaFoldDB" id="A0A402A672"/>
<dbReference type="OrthoDB" id="9781481at2"/>
<evidence type="ECO:0000313" key="2">
    <source>
        <dbReference type="Proteomes" id="UP000287352"/>
    </source>
</evidence>
<keyword evidence="2" id="KW-1185">Reference proteome</keyword>